<dbReference type="Proteomes" id="UP000694018">
    <property type="component" value="Chromosome"/>
</dbReference>
<dbReference type="OrthoDB" id="132045at2157"/>
<name>A0A8F5BNX0_SACSH</name>
<reference evidence="2" key="1">
    <citation type="journal article" date="2021" name="Environ. Microbiol.">
        <title>New insights into the diversity and evolution of the archaeal mobilome from three complete genomes of Saccharolobus shibatae.</title>
        <authorList>
            <person name="Medvedeva S."/>
            <person name="Brandt D."/>
            <person name="Cvirkaite-Krupovic V."/>
            <person name="Liu Y."/>
            <person name="Severinov K."/>
            <person name="Ishino S."/>
            <person name="Ishino Y."/>
            <person name="Prangishvili D."/>
            <person name="Kalinowski J."/>
            <person name="Krupovic M."/>
        </authorList>
    </citation>
    <scope>NUCLEOTIDE SEQUENCE</scope>
    <source>
        <strain evidence="2">B12</strain>
    </source>
</reference>
<gene>
    <name evidence="2" type="ORF">J5U23_01600</name>
</gene>
<dbReference type="InterPro" id="IPR041682">
    <property type="entry name" value="AAA_14"/>
</dbReference>
<dbReference type="RefSeq" id="WP_218265796.1">
    <property type="nucleotide sequence ID" value="NZ_CP077717.1"/>
</dbReference>
<dbReference type="PANTHER" id="PTHR34704">
    <property type="entry name" value="ATPASE"/>
    <property type="match status" value="1"/>
</dbReference>
<dbReference type="AlphaFoldDB" id="A0A8F5BNX0"/>
<evidence type="ECO:0000313" key="2">
    <source>
        <dbReference type="EMBL" id="QXJ28731.1"/>
    </source>
</evidence>
<dbReference type="KEGG" id="sshi:J5U23_01600"/>
<accession>A0A8F5BNX0</accession>
<protein>
    <recommendedName>
        <fullName evidence="1">AAA domain-containing protein</fullName>
    </recommendedName>
</protein>
<dbReference type="EMBL" id="CP077717">
    <property type="protein sequence ID" value="QXJ28731.1"/>
    <property type="molecule type" value="Genomic_DNA"/>
</dbReference>
<feature type="domain" description="AAA" evidence="1">
    <location>
        <begin position="18"/>
        <end position="113"/>
    </location>
</feature>
<evidence type="ECO:0000313" key="3">
    <source>
        <dbReference type="Proteomes" id="UP000694018"/>
    </source>
</evidence>
<organism evidence="2 3">
    <name type="scientific">Saccharolobus shibatae (strain ATCC 51178 / DSM 5389 / JCM 8931 / NBRC 15437 / B12)</name>
    <name type="common">Sulfolobus shibatae</name>
    <dbReference type="NCBI Taxonomy" id="523848"/>
    <lineage>
        <taxon>Archaea</taxon>
        <taxon>Thermoproteota</taxon>
        <taxon>Thermoprotei</taxon>
        <taxon>Sulfolobales</taxon>
        <taxon>Sulfolobaceae</taxon>
        <taxon>Saccharolobus</taxon>
    </lineage>
</organism>
<proteinExistence type="predicted"/>
<dbReference type="Pfam" id="PF13173">
    <property type="entry name" value="AAA_14"/>
    <property type="match status" value="1"/>
</dbReference>
<dbReference type="GeneID" id="65563162"/>
<sequence>MRLYLRRQEENKIAGIKNWTLIYGRRKTGKTTLVKSALKYDTYIIIGDVNNAITQSDEIVRIEKALEEVKRTLKNGGIAVIDEFQRLPEIYWSLIASWAPSGILVAIGSSYGIVNKIFDRNSPLLGIFTPLEIGLISYEDVLSQLNDPVLSVLYRDPWIIPFIESYDELKKRIKEFSLVAKGLIGEVFKEEERQLTDLYYKILLTLGEGVWRSKEIAGIIQREEPTVASMINKLAKMGLVSKILTLGKENYYKVSSPPLSLILYAESKYMVSERDALIEELPIGREVQFSIGEMLAKYFGGQLYYSPKEDIDVVIVKKKKPVWAFEIKMGEITKSEALNSIKRMSKVSERVGFVSLKEKPDDYGDLNLGPKELMQIAKELSS</sequence>
<evidence type="ECO:0000259" key="1">
    <source>
        <dbReference type="Pfam" id="PF13173"/>
    </source>
</evidence>
<dbReference type="PANTHER" id="PTHR34704:SF1">
    <property type="entry name" value="ATPASE"/>
    <property type="match status" value="1"/>
</dbReference>